<comment type="subcellular location">
    <subcellularLocation>
        <location evidence="2">Secreted</location>
    </subcellularLocation>
</comment>
<evidence type="ECO:0000256" key="2">
    <source>
        <dbReference type="ARBA" id="ARBA00004613"/>
    </source>
</evidence>
<dbReference type="AlphaFoldDB" id="F7AAC8"/>
<dbReference type="GO" id="GO:0008843">
    <property type="term" value="F:endochitinase activity"/>
    <property type="evidence" value="ECO:0007669"/>
    <property type="project" value="UniProtKB-EC"/>
</dbReference>
<dbReference type="KEGG" id="cin:100186095"/>
<dbReference type="InterPro" id="IPR052577">
    <property type="entry name" value="VWA7"/>
</dbReference>
<feature type="region of interest" description="Disordered" evidence="7">
    <location>
        <begin position="204"/>
        <end position="249"/>
    </location>
</feature>
<evidence type="ECO:0000313" key="11">
    <source>
        <dbReference type="Proteomes" id="UP000008144"/>
    </source>
</evidence>
<feature type="domain" description="Chitin-binding type-2" evidence="9">
    <location>
        <begin position="569"/>
        <end position="628"/>
    </location>
</feature>
<dbReference type="InterPro" id="IPR036465">
    <property type="entry name" value="vWFA_dom_sf"/>
</dbReference>
<dbReference type="GO" id="GO:0008061">
    <property type="term" value="F:chitin binding"/>
    <property type="evidence" value="ECO:0007669"/>
    <property type="project" value="InterPro"/>
</dbReference>
<accession>A0A1W2WJ48</accession>
<dbReference type="RefSeq" id="XP_002131788.1">
    <property type="nucleotide sequence ID" value="XM_002131752.4"/>
</dbReference>
<reference evidence="10" key="3">
    <citation type="submission" date="2025-08" db="UniProtKB">
        <authorList>
            <consortium name="Ensembl"/>
        </authorList>
    </citation>
    <scope>IDENTIFICATION</scope>
</reference>
<evidence type="ECO:0000256" key="6">
    <source>
        <dbReference type="ARBA" id="ARBA00023024"/>
    </source>
</evidence>
<evidence type="ECO:0000256" key="1">
    <source>
        <dbReference type="ARBA" id="ARBA00000822"/>
    </source>
</evidence>
<dbReference type="OrthoDB" id="5985519at2759"/>
<organism evidence="10 11">
    <name type="scientific">Ciona intestinalis</name>
    <name type="common">Transparent sea squirt</name>
    <name type="synonym">Ascidia intestinalis</name>
    <dbReference type="NCBI Taxonomy" id="7719"/>
    <lineage>
        <taxon>Eukaryota</taxon>
        <taxon>Metazoa</taxon>
        <taxon>Chordata</taxon>
        <taxon>Tunicata</taxon>
        <taxon>Ascidiacea</taxon>
        <taxon>Phlebobranchia</taxon>
        <taxon>Cionidae</taxon>
        <taxon>Ciona</taxon>
    </lineage>
</organism>
<keyword evidence="5 8" id="KW-0732">Signal</keyword>
<accession>F7AAC8</accession>
<reference evidence="11" key="1">
    <citation type="journal article" date="2002" name="Science">
        <title>The draft genome of Ciona intestinalis: insights into chordate and vertebrate origins.</title>
        <authorList>
            <person name="Dehal P."/>
            <person name="Satou Y."/>
            <person name="Campbell R.K."/>
            <person name="Chapman J."/>
            <person name="Degnan B."/>
            <person name="De Tomaso A."/>
            <person name="Davidson B."/>
            <person name="Di Gregorio A."/>
            <person name="Gelpke M."/>
            <person name="Goodstein D.M."/>
            <person name="Harafuji N."/>
            <person name="Hastings K.E."/>
            <person name="Ho I."/>
            <person name="Hotta K."/>
            <person name="Huang W."/>
            <person name="Kawashima T."/>
            <person name="Lemaire P."/>
            <person name="Martinez D."/>
            <person name="Meinertzhagen I.A."/>
            <person name="Necula S."/>
            <person name="Nonaka M."/>
            <person name="Putnam N."/>
            <person name="Rash S."/>
            <person name="Saiga H."/>
            <person name="Satake M."/>
            <person name="Terry A."/>
            <person name="Yamada L."/>
            <person name="Wang H.G."/>
            <person name="Awazu S."/>
            <person name="Azumi K."/>
            <person name="Boore J."/>
            <person name="Branno M."/>
            <person name="Chin-Bow S."/>
            <person name="DeSantis R."/>
            <person name="Doyle S."/>
            <person name="Francino P."/>
            <person name="Keys D.N."/>
            <person name="Haga S."/>
            <person name="Hayashi H."/>
            <person name="Hino K."/>
            <person name="Imai K.S."/>
            <person name="Inaba K."/>
            <person name="Kano S."/>
            <person name="Kobayashi K."/>
            <person name="Kobayashi M."/>
            <person name="Lee B.I."/>
            <person name="Makabe K.W."/>
            <person name="Manohar C."/>
            <person name="Matassi G."/>
            <person name="Medina M."/>
            <person name="Mochizuki Y."/>
            <person name="Mount S."/>
            <person name="Morishita T."/>
            <person name="Miura S."/>
            <person name="Nakayama A."/>
            <person name="Nishizaka S."/>
            <person name="Nomoto H."/>
            <person name="Ohta F."/>
            <person name="Oishi K."/>
            <person name="Rigoutsos I."/>
            <person name="Sano M."/>
            <person name="Sasaki A."/>
            <person name="Sasakura Y."/>
            <person name="Shoguchi E."/>
            <person name="Shin-i T."/>
            <person name="Spagnuolo A."/>
            <person name="Stainier D."/>
            <person name="Suzuki M.M."/>
            <person name="Tassy O."/>
            <person name="Takatori N."/>
            <person name="Tokuoka M."/>
            <person name="Yagi K."/>
            <person name="Yoshizaki F."/>
            <person name="Wada S."/>
            <person name="Zhang C."/>
            <person name="Hyatt P.D."/>
            <person name="Larimer F."/>
            <person name="Detter C."/>
            <person name="Doggett N."/>
            <person name="Glavina T."/>
            <person name="Hawkins T."/>
            <person name="Richardson P."/>
            <person name="Lucas S."/>
            <person name="Kohara Y."/>
            <person name="Levine M."/>
            <person name="Satoh N."/>
            <person name="Rokhsar D.S."/>
        </authorList>
    </citation>
    <scope>NUCLEOTIDE SEQUENCE [LARGE SCALE GENOMIC DNA]</scope>
</reference>
<feature type="signal peptide" evidence="8">
    <location>
        <begin position="1"/>
        <end position="22"/>
    </location>
</feature>
<dbReference type="EMBL" id="EAAA01000272">
    <property type="status" value="NOT_ANNOTATED_CDS"/>
    <property type="molecule type" value="Genomic_DNA"/>
</dbReference>
<dbReference type="PROSITE" id="PS50940">
    <property type="entry name" value="CHIT_BIND_II"/>
    <property type="match status" value="3"/>
</dbReference>
<feature type="chain" id="PRO_5014090618" description="chitinase" evidence="8">
    <location>
        <begin position="23"/>
        <end position="632"/>
    </location>
</feature>
<evidence type="ECO:0000256" key="8">
    <source>
        <dbReference type="SAM" id="SignalP"/>
    </source>
</evidence>
<dbReference type="InterPro" id="IPR002557">
    <property type="entry name" value="Chitin-bd_dom"/>
</dbReference>
<dbReference type="EC" id="3.2.1.14" evidence="3"/>
<dbReference type="Proteomes" id="UP000008144">
    <property type="component" value="Chromosome 1"/>
</dbReference>
<evidence type="ECO:0000256" key="3">
    <source>
        <dbReference type="ARBA" id="ARBA00012729"/>
    </source>
</evidence>
<dbReference type="HOGENOM" id="CLU_432726_0_0_1"/>
<feature type="domain" description="Chitin-binding type-2" evidence="9">
    <location>
        <begin position="93"/>
        <end position="155"/>
    </location>
</feature>
<name>F7AAC8_CIOIN</name>
<keyword evidence="6" id="KW-0624">Polysaccharide degradation</keyword>
<reference evidence="10" key="2">
    <citation type="journal article" date="2008" name="Genome Biol.">
        <title>Improved genome assembly and evidence-based global gene model set for the chordate Ciona intestinalis: new insight into intron and operon populations.</title>
        <authorList>
            <person name="Satou Y."/>
            <person name="Mineta K."/>
            <person name="Ogasawara M."/>
            <person name="Sasakura Y."/>
            <person name="Shoguchi E."/>
            <person name="Ueno K."/>
            <person name="Yamada L."/>
            <person name="Matsumoto J."/>
            <person name="Wasserscheid J."/>
            <person name="Dewar K."/>
            <person name="Wiley G.B."/>
            <person name="Macmil S.L."/>
            <person name="Roe B.A."/>
            <person name="Zeller R.W."/>
            <person name="Hastings K.E."/>
            <person name="Lemaire P."/>
            <person name="Lindquist E."/>
            <person name="Endo T."/>
            <person name="Hotta K."/>
            <person name="Inaba K."/>
        </authorList>
    </citation>
    <scope>NUCLEOTIDE SEQUENCE [LARGE SCALE GENOMIC DNA]</scope>
    <source>
        <strain evidence="10">wild type</strain>
    </source>
</reference>
<dbReference type="SUPFAM" id="SSF53300">
    <property type="entry name" value="vWA-like"/>
    <property type="match status" value="1"/>
</dbReference>
<dbReference type="Gene3D" id="2.170.140.10">
    <property type="entry name" value="Chitin binding domain"/>
    <property type="match status" value="3"/>
</dbReference>
<sequence length="632" mass="67944">MTTMFQSVFLVTILAFVGVCRSQDSDCVTDGKPISAGPSAIEGDCENYYVCSNGYRTEVACPEGLAFDPVLGICNYPRSVKGCQNVDGIDATDYYCYDKEGNFVVKKPFPKPGTCDTFYECLNAQLTERKCPGGLVFKPDSMLCDNPSDPPDCIPSLTTVFPDINVNPSATILPQSTTEPATPIPTVLPSTTVALLPTTGITSPVTEDNSGLNTSHSASTTDHGSTIKTSPTTITTHPPTETTFPPTTVPITHDPPFETTFPPTTIPITHDPPFDTTTSPPKTTHLVSTTTPQKPAPTFVGFVVDDTGSMYNEIVAVKEWISNCVDGSYASCANAPTGGWVLTTFNDPADLGELVGPTTDVSIIISAIGDLHAHGGGDCPEYSMTGIQNAAKVIPKENGGCKIFFFTDATAKDGSLLDSTLQLYKDTNCVFIPMLTGCCHECEDPCISQDPEYCTNFVTDNRGTTLSRKKRSYGARSTSTSERLYYDLAGTTGGAIYLTDKPSTPDEMLEFLEDEVTLGFCPSEELAGPPPFGYTTEHDCNITGSCWDRSVGKCYCPGAPKPCPKEPLYPECKDETEHSYMPDVTDCTKYYQCSSGNIWRRECAPGTVFDPDVGVCNHDYLTAPPCGTLGLE</sequence>
<evidence type="ECO:0000259" key="9">
    <source>
        <dbReference type="PROSITE" id="PS50940"/>
    </source>
</evidence>
<dbReference type="GeneID" id="100186095"/>
<reference evidence="10" key="4">
    <citation type="submission" date="2025-09" db="UniProtKB">
        <authorList>
            <consortium name="Ensembl"/>
        </authorList>
    </citation>
    <scope>IDENTIFICATION</scope>
</reference>
<dbReference type="PANTHER" id="PTHR14905">
    <property type="entry name" value="NG37"/>
    <property type="match status" value="1"/>
</dbReference>
<evidence type="ECO:0000313" key="10">
    <source>
        <dbReference type="Ensembl" id="ENSCINP00000016206.3"/>
    </source>
</evidence>
<dbReference type="InParanoid" id="F7AAC8"/>
<dbReference type="SMART" id="SM00494">
    <property type="entry name" value="ChtBD2"/>
    <property type="match status" value="3"/>
</dbReference>
<dbReference type="Gene3D" id="3.40.50.410">
    <property type="entry name" value="von Willebrand factor, type A domain"/>
    <property type="match status" value="1"/>
</dbReference>
<evidence type="ECO:0000256" key="7">
    <source>
        <dbReference type="SAM" id="MobiDB-lite"/>
    </source>
</evidence>
<feature type="compositionally biased region" description="Polar residues" evidence="7">
    <location>
        <begin position="204"/>
        <end position="224"/>
    </location>
</feature>
<dbReference type="InterPro" id="IPR056861">
    <property type="entry name" value="HMCN1-like_VWA"/>
</dbReference>
<dbReference type="Pfam" id="PF25106">
    <property type="entry name" value="VWA_4"/>
    <property type="match status" value="1"/>
</dbReference>
<feature type="compositionally biased region" description="Low complexity" evidence="7">
    <location>
        <begin position="226"/>
        <end position="249"/>
    </location>
</feature>
<dbReference type="Pfam" id="PF01607">
    <property type="entry name" value="CBM_14"/>
    <property type="match status" value="3"/>
</dbReference>
<protein>
    <recommendedName>
        <fullName evidence="3">chitinase</fullName>
        <ecNumber evidence="3">3.2.1.14</ecNumber>
    </recommendedName>
</protein>
<evidence type="ECO:0000256" key="4">
    <source>
        <dbReference type="ARBA" id="ARBA00022525"/>
    </source>
</evidence>
<dbReference type="GeneTree" id="ENSGT00390000011517"/>
<keyword evidence="4" id="KW-0964">Secreted</keyword>
<comment type="catalytic activity">
    <reaction evidence="1">
        <text>Random endo-hydrolysis of N-acetyl-beta-D-glucosaminide (1-&gt;4)-beta-linkages in chitin and chitodextrins.</text>
        <dbReference type="EC" id="3.2.1.14"/>
    </reaction>
</comment>
<keyword evidence="6" id="KW-0146">Chitin degradation</keyword>
<feature type="domain" description="Chitin-binding type-2" evidence="9">
    <location>
        <begin position="24"/>
        <end position="85"/>
    </location>
</feature>
<keyword evidence="11" id="KW-1185">Reference proteome</keyword>
<dbReference type="GO" id="GO:0006032">
    <property type="term" value="P:chitin catabolic process"/>
    <property type="evidence" value="ECO:0007669"/>
    <property type="project" value="UniProtKB-KW"/>
</dbReference>
<evidence type="ECO:0000256" key="5">
    <source>
        <dbReference type="ARBA" id="ARBA00022729"/>
    </source>
</evidence>
<keyword evidence="6" id="KW-0119">Carbohydrate metabolism</keyword>
<dbReference type="SUPFAM" id="SSF57625">
    <property type="entry name" value="Invertebrate chitin-binding proteins"/>
    <property type="match status" value="3"/>
</dbReference>
<gene>
    <name evidence="10" type="primary">LOC100186095</name>
</gene>
<dbReference type="InterPro" id="IPR036508">
    <property type="entry name" value="Chitin-bd_dom_sf"/>
</dbReference>
<dbReference type="Ensembl" id="ENSCINT00000016206.3">
    <property type="protein sequence ID" value="ENSCINP00000016206.3"/>
    <property type="gene ID" value="ENSCING00000007915.3"/>
</dbReference>
<dbReference type="PANTHER" id="PTHR14905:SF21">
    <property type="entry name" value="VWFA DOMAIN-CONTAINING PROTEIN"/>
    <property type="match status" value="1"/>
</dbReference>
<dbReference type="GO" id="GO:0005576">
    <property type="term" value="C:extracellular region"/>
    <property type="evidence" value="ECO:0007669"/>
    <property type="project" value="InterPro"/>
</dbReference>
<proteinExistence type="predicted"/>